<dbReference type="EMBL" id="OIVN01000558">
    <property type="protein sequence ID" value="SPC82147.1"/>
    <property type="molecule type" value="Genomic_DNA"/>
</dbReference>
<feature type="domain" description="CSC1/OSCA1-like 7TM region" evidence="1">
    <location>
        <begin position="3"/>
        <end position="56"/>
    </location>
</feature>
<dbReference type="AlphaFoldDB" id="A0A2N9ETL7"/>
<sequence length="164" mass="18511">MCLLIFWSGIAVEILRLVPLVMFHLKNTFLVKTEQDREQAMDPGCLDFATSEPRIQCEQNKNQPTFRGSWTAAQTSSAANPWGCKALIAATIRVSGLCNRKKIVIDMLLFKTMEELNNITGHAKQRHHIIGQYVVGRQGLVQDLGTKDQGISNFLKKIYNSNYI</sequence>
<accession>A0A2N9ETL7</accession>
<protein>
    <recommendedName>
        <fullName evidence="1">CSC1/OSCA1-like 7TM region domain-containing protein</fullName>
    </recommendedName>
</protein>
<dbReference type="Pfam" id="PF02714">
    <property type="entry name" value="RSN1_7TM"/>
    <property type="match status" value="1"/>
</dbReference>
<dbReference type="InterPro" id="IPR003864">
    <property type="entry name" value="CSC1/OSCA1-like_7TM"/>
</dbReference>
<evidence type="ECO:0000313" key="2">
    <source>
        <dbReference type="EMBL" id="SPC82147.1"/>
    </source>
</evidence>
<gene>
    <name evidence="2" type="ORF">FSB_LOCUS10029</name>
</gene>
<organism evidence="2">
    <name type="scientific">Fagus sylvatica</name>
    <name type="common">Beechnut</name>
    <dbReference type="NCBI Taxonomy" id="28930"/>
    <lineage>
        <taxon>Eukaryota</taxon>
        <taxon>Viridiplantae</taxon>
        <taxon>Streptophyta</taxon>
        <taxon>Embryophyta</taxon>
        <taxon>Tracheophyta</taxon>
        <taxon>Spermatophyta</taxon>
        <taxon>Magnoliopsida</taxon>
        <taxon>eudicotyledons</taxon>
        <taxon>Gunneridae</taxon>
        <taxon>Pentapetalae</taxon>
        <taxon>rosids</taxon>
        <taxon>fabids</taxon>
        <taxon>Fagales</taxon>
        <taxon>Fagaceae</taxon>
        <taxon>Fagus</taxon>
    </lineage>
</organism>
<name>A0A2N9ETL7_FAGSY</name>
<evidence type="ECO:0000259" key="1">
    <source>
        <dbReference type="Pfam" id="PF02714"/>
    </source>
</evidence>
<dbReference type="GO" id="GO:0016020">
    <property type="term" value="C:membrane"/>
    <property type="evidence" value="ECO:0007669"/>
    <property type="project" value="InterPro"/>
</dbReference>
<proteinExistence type="predicted"/>
<reference evidence="2" key="1">
    <citation type="submission" date="2018-02" db="EMBL/GenBank/DDBJ databases">
        <authorList>
            <person name="Cohen D.B."/>
            <person name="Kent A.D."/>
        </authorList>
    </citation>
    <scope>NUCLEOTIDE SEQUENCE</scope>
</reference>